<dbReference type="GO" id="GO:0016070">
    <property type="term" value="P:RNA metabolic process"/>
    <property type="evidence" value="ECO:0007669"/>
    <property type="project" value="UniProtKB-ARBA"/>
</dbReference>
<dbReference type="OrthoDB" id="27537at2759"/>
<keyword evidence="3 6" id="KW-0853">WD repeat</keyword>
<reference evidence="7" key="1">
    <citation type="submission" date="2020-10" db="EMBL/GenBank/DDBJ databases">
        <authorList>
            <person name="Kikuchi T."/>
        </authorList>
    </citation>
    <scope>NUCLEOTIDE SEQUENCE</scope>
    <source>
        <strain evidence="7">NKZ352</strain>
    </source>
</reference>
<evidence type="ECO:0000256" key="3">
    <source>
        <dbReference type="ARBA" id="ARBA00022574"/>
    </source>
</evidence>
<comment type="caution">
    <text evidence="7">The sequence shown here is derived from an EMBL/GenBank/DDBJ whole genome shotgun (WGS) entry which is preliminary data.</text>
</comment>
<dbReference type="EMBL" id="CAJGYM010000046">
    <property type="protein sequence ID" value="CAD6194651.1"/>
    <property type="molecule type" value="Genomic_DNA"/>
</dbReference>
<dbReference type="PANTHER" id="PTHR19861">
    <property type="entry name" value="WD40 REPEAT PROTEIN SWD2"/>
    <property type="match status" value="1"/>
</dbReference>
<dbReference type="GO" id="GO:0048188">
    <property type="term" value="C:Set1C/COMPASS complex"/>
    <property type="evidence" value="ECO:0007669"/>
    <property type="project" value="TreeGrafter"/>
</dbReference>
<gene>
    <name evidence="7" type="ORF">CAUJ_LOCUS10570</name>
</gene>
<proteinExistence type="inferred from homology"/>
<dbReference type="Pfam" id="PF00400">
    <property type="entry name" value="WD40"/>
    <property type="match status" value="3"/>
</dbReference>
<dbReference type="Proteomes" id="UP000835052">
    <property type="component" value="Unassembled WGS sequence"/>
</dbReference>
<evidence type="ECO:0008006" key="9">
    <source>
        <dbReference type="Google" id="ProtNLM"/>
    </source>
</evidence>
<evidence type="ECO:0000256" key="1">
    <source>
        <dbReference type="ARBA" id="ARBA00004123"/>
    </source>
</evidence>
<protein>
    <recommendedName>
        <fullName evidence="9">WD repeat-containing protein 82</fullName>
    </recommendedName>
</protein>
<dbReference type="SMART" id="SM00320">
    <property type="entry name" value="WD40"/>
    <property type="match status" value="5"/>
</dbReference>
<dbReference type="SUPFAM" id="SSF50978">
    <property type="entry name" value="WD40 repeat-like"/>
    <property type="match status" value="1"/>
</dbReference>
<dbReference type="InterPro" id="IPR015943">
    <property type="entry name" value="WD40/YVTN_repeat-like_dom_sf"/>
</dbReference>
<accession>A0A8S1HJV4</accession>
<feature type="repeat" description="WD" evidence="6">
    <location>
        <begin position="108"/>
        <end position="149"/>
    </location>
</feature>
<evidence type="ECO:0000313" key="8">
    <source>
        <dbReference type="Proteomes" id="UP000835052"/>
    </source>
</evidence>
<keyword evidence="5" id="KW-0539">Nucleus</keyword>
<dbReference type="InterPro" id="IPR036322">
    <property type="entry name" value="WD40_repeat_dom_sf"/>
</dbReference>
<organism evidence="7 8">
    <name type="scientific">Caenorhabditis auriculariae</name>
    <dbReference type="NCBI Taxonomy" id="2777116"/>
    <lineage>
        <taxon>Eukaryota</taxon>
        <taxon>Metazoa</taxon>
        <taxon>Ecdysozoa</taxon>
        <taxon>Nematoda</taxon>
        <taxon>Chromadorea</taxon>
        <taxon>Rhabditida</taxon>
        <taxon>Rhabditina</taxon>
        <taxon>Rhabditomorpha</taxon>
        <taxon>Rhabditoidea</taxon>
        <taxon>Rhabditidae</taxon>
        <taxon>Peloderinae</taxon>
        <taxon>Caenorhabditis</taxon>
    </lineage>
</organism>
<comment type="subcellular location">
    <subcellularLocation>
        <location evidence="1">Nucleus</location>
    </subcellularLocation>
</comment>
<feature type="repeat" description="WD" evidence="6">
    <location>
        <begin position="22"/>
        <end position="63"/>
    </location>
</feature>
<evidence type="ECO:0000313" key="7">
    <source>
        <dbReference type="EMBL" id="CAD6194651.1"/>
    </source>
</evidence>
<dbReference type="AlphaFoldDB" id="A0A8S1HJV4"/>
<dbReference type="PROSITE" id="PS50294">
    <property type="entry name" value="WD_REPEATS_REGION"/>
    <property type="match status" value="2"/>
</dbReference>
<comment type="similarity">
    <text evidence="2">Belongs to the WD repeat SWD2 family.</text>
</comment>
<name>A0A8S1HJV4_9PELO</name>
<evidence type="ECO:0000256" key="5">
    <source>
        <dbReference type="ARBA" id="ARBA00023242"/>
    </source>
</evidence>
<dbReference type="PROSITE" id="PS50082">
    <property type="entry name" value="WD_REPEATS_2"/>
    <property type="match status" value="3"/>
</dbReference>
<keyword evidence="8" id="KW-1185">Reference proteome</keyword>
<dbReference type="Gene3D" id="2.130.10.10">
    <property type="entry name" value="YVTN repeat-like/Quinoprotein amine dehydrogenase"/>
    <property type="match status" value="1"/>
</dbReference>
<feature type="repeat" description="WD" evidence="6">
    <location>
        <begin position="251"/>
        <end position="281"/>
    </location>
</feature>
<keyword evidence="4" id="KW-0677">Repeat</keyword>
<evidence type="ECO:0000256" key="2">
    <source>
        <dbReference type="ARBA" id="ARBA00005616"/>
    </source>
</evidence>
<dbReference type="InterPro" id="IPR001680">
    <property type="entry name" value="WD40_rpt"/>
</dbReference>
<sequence>MTVPSISLEKDVINSMVASKTFSDNTEEINSVSYSQDGVYMITSANDDSINIYNIQSGVKSRSVNSKKYGVGLIRYAPGANCAVHCSTKIDNTIRYLSLHDNKYLRYFIGHNDRVTCLSMTPAEDMFLSAAHDKTIRLWDLKTANCQGVLHSSSNPIAAFDPEGLIFAAGMDNTVVKLYDLRSFDKGPFISFQMTRENMFDWTDMKFSPCGKFIMLNTKGTMITLLDAFTGKVKHHLYGHENVLSKPLEASFTPCSKYVFSPSSDRHIYVWSVETGELVTKLPTDHDQNFHIAQFNPRFFVLATSCTKLHLWSPGEDFPFGDDGFARQG</sequence>
<evidence type="ECO:0000256" key="6">
    <source>
        <dbReference type="PROSITE-ProRule" id="PRU00221"/>
    </source>
</evidence>
<dbReference type="InterPro" id="IPR037867">
    <property type="entry name" value="Swd2/WDR82"/>
</dbReference>
<dbReference type="GO" id="GO:0003682">
    <property type="term" value="F:chromatin binding"/>
    <property type="evidence" value="ECO:0007669"/>
    <property type="project" value="TreeGrafter"/>
</dbReference>
<evidence type="ECO:0000256" key="4">
    <source>
        <dbReference type="ARBA" id="ARBA00022737"/>
    </source>
</evidence>
<dbReference type="PANTHER" id="PTHR19861:SF0">
    <property type="entry name" value="WD REPEAT-CONTAINING PROTEIN 82"/>
    <property type="match status" value="1"/>
</dbReference>